<dbReference type="FunFam" id="3.40.50.300:FF:001447">
    <property type="entry name" value="Ras-related protein Rab-1B"/>
    <property type="match status" value="1"/>
</dbReference>
<feature type="compositionally biased region" description="Low complexity" evidence="3">
    <location>
        <begin position="189"/>
        <end position="200"/>
    </location>
</feature>
<accession>A0A1E3PNQ4</accession>
<dbReference type="InterPro" id="IPR027417">
    <property type="entry name" value="P-loop_NTPase"/>
</dbReference>
<feature type="compositionally biased region" description="Polar residues" evidence="3">
    <location>
        <begin position="201"/>
        <end position="216"/>
    </location>
</feature>
<keyword evidence="5" id="KW-1185">Reference proteome</keyword>
<keyword evidence="2" id="KW-0342">GTP-binding</keyword>
<sequence length="239" mass="26562">MSAVEEATGRILILGDGGTGKSCITLQLVRNRWIDEYDPTIEDRYVTTRVVDGINYNLNIIDTAGQEEYRDMLSPLFNGDSFIDGYLMVYDITSPTSLEALEYFNDLIDKTMEVQYQSNKPSPIKLVAGNKCDLVSERLISSQQGLTWARNHGCGFIETSAKQMVNIEEALQLMIRKIAQERKFPNGENNNKPINVNSSNRTKAASANGDYPQSQVPGPARQPEYSSTNNSKGGCCVLM</sequence>
<evidence type="ECO:0000256" key="1">
    <source>
        <dbReference type="ARBA" id="ARBA00022741"/>
    </source>
</evidence>
<dbReference type="PROSITE" id="PS51421">
    <property type="entry name" value="RAS"/>
    <property type="match status" value="1"/>
</dbReference>
<dbReference type="SMART" id="SM00174">
    <property type="entry name" value="RHO"/>
    <property type="match status" value="1"/>
</dbReference>
<dbReference type="PRINTS" id="PR00449">
    <property type="entry name" value="RASTRNSFRMNG"/>
</dbReference>
<dbReference type="InterPro" id="IPR001806">
    <property type="entry name" value="Small_GTPase"/>
</dbReference>
<dbReference type="EMBL" id="KV454408">
    <property type="protein sequence ID" value="ODQ66864.1"/>
    <property type="molecule type" value="Genomic_DNA"/>
</dbReference>
<dbReference type="STRING" id="857566.A0A1E3PNQ4"/>
<dbReference type="Pfam" id="PF00071">
    <property type="entry name" value="Ras"/>
    <property type="match status" value="1"/>
</dbReference>
<dbReference type="PROSITE" id="PS51420">
    <property type="entry name" value="RHO"/>
    <property type="match status" value="1"/>
</dbReference>
<evidence type="ECO:0000313" key="5">
    <source>
        <dbReference type="Proteomes" id="UP000095009"/>
    </source>
</evidence>
<dbReference type="SMART" id="SM00173">
    <property type="entry name" value="RAS"/>
    <property type="match status" value="1"/>
</dbReference>
<evidence type="ECO:0000313" key="4">
    <source>
        <dbReference type="EMBL" id="ODQ66864.1"/>
    </source>
</evidence>
<organism evidence="4 5">
    <name type="scientific">Nadsonia fulvescens var. elongata DSM 6958</name>
    <dbReference type="NCBI Taxonomy" id="857566"/>
    <lineage>
        <taxon>Eukaryota</taxon>
        <taxon>Fungi</taxon>
        <taxon>Dikarya</taxon>
        <taxon>Ascomycota</taxon>
        <taxon>Saccharomycotina</taxon>
        <taxon>Dipodascomycetes</taxon>
        <taxon>Dipodascales</taxon>
        <taxon>Dipodascales incertae sedis</taxon>
        <taxon>Nadsonia</taxon>
    </lineage>
</organism>
<name>A0A1E3PNQ4_9ASCO</name>
<dbReference type="NCBIfam" id="TIGR00231">
    <property type="entry name" value="small_GTP"/>
    <property type="match status" value="1"/>
</dbReference>
<evidence type="ECO:0000256" key="3">
    <source>
        <dbReference type="SAM" id="MobiDB-lite"/>
    </source>
</evidence>
<keyword evidence="1" id="KW-0547">Nucleotide-binding</keyword>
<dbReference type="GO" id="GO:0005525">
    <property type="term" value="F:GTP binding"/>
    <property type="evidence" value="ECO:0007669"/>
    <property type="project" value="UniProtKB-KW"/>
</dbReference>
<proteinExistence type="predicted"/>
<dbReference type="OrthoDB" id="265044at2759"/>
<dbReference type="GO" id="GO:0007165">
    <property type="term" value="P:signal transduction"/>
    <property type="evidence" value="ECO:0007669"/>
    <property type="project" value="InterPro"/>
</dbReference>
<gene>
    <name evidence="4" type="ORF">NADFUDRAFT_82551</name>
</gene>
<dbReference type="InterPro" id="IPR005225">
    <property type="entry name" value="Small_GTP-bd"/>
</dbReference>
<feature type="region of interest" description="Disordered" evidence="3">
    <location>
        <begin position="184"/>
        <end position="233"/>
    </location>
</feature>
<evidence type="ECO:0000256" key="2">
    <source>
        <dbReference type="ARBA" id="ARBA00023134"/>
    </source>
</evidence>
<dbReference type="PROSITE" id="PS51419">
    <property type="entry name" value="RAB"/>
    <property type="match status" value="1"/>
</dbReference>
<dbReference type="GO" id="GO:0003924">
    <property type="term" value="F:GTPase activity"/>
    <property type="evidence" value="ECO:0007669"/>
    <property type="project" value="InterPro"/>
</dbReference>
<dbReference type="Proteomes" id="UP000095009">
    <property type="component" value="Unassembled WGS sequence"/>
</dbReference>
<dbReference type="InterPro" id="IPR020849">
    <property type="entry name" value="Small_GTPase_Ras-type"/>
</dbReference>
<dbReference type="Gene3D" id="3.40.50.300">
    <property type="entry name" value="P-loop containing nucleotide triphosphate hydrolases"/>
    <property type="match status" value="1"/>
</dbReference>
<dbReference type="GO" id="GO:0016020">
    <property type="term" value="C:membrane"/>
    <property type="evidence" value="ECO:0007669"/>
    <property type="project" value="InterPro"/>
</dbReference>
<dbReference type="CDD" id="cd00876">
    <property type="entry name" value="Ras"/>
    <property type="match status" value="1"/>
</dbReference>
<protein>
    <submittedName>
        <fullName evidence="4">Ras-domain-containing protein</fullName>
    </submittedName>
</protein>
<dbReference type="SMART" id="SM00175">
    <property type="entry name" value="RAB"/>
    <property type="match status" value="1"/>
</dbReference>
<reference evidence="4 5" key="1">
    <citation type="journal article" date="2016" name="Proc. Natl. Acad. Sci. U.S.A.">
        <title>Comparative genomics of biotechnologically important yeasts.</title>
        <authorList>
            <person name="Riley R."/>
            <person name="Haridas S."/>
            <person name="Wolfe K.H."/>
            <person name="Lopes M.R."/>
            <person name="Hittinger C.T."/>
            <person name="Goeker M."/>
            <person name="Salamov A.A."/>
            <person name="Wisecaver J.H."/>
            <person name="Long T.M."/>
            <person name="Calvey C.H."/>
            <person name="Aerts A.L."/>
            <person name="Barry K.W."/>
            <person name="Choi C."/>
            <person name="Clum A."/>
            <person name="Coughlan A.Y."/>
            <person name="Deshpande S."/>
            <person name="Douglass A.P."/>
            <person name="Hanson S.J."/>
            <person name="Klenk H.-P."/>
            <person name="LaButti K.M."/>
            <person name="Lapidus A."/>
            <person name="Lindquist E.A."/>
            <person name="Lipzen A.M."/>
            <person name="Meier-Kolthoff J.P."/>
            <person name="Ohm R.A."/>
            <person name="Otillar R.P."/>
            <person name="Pangilinan J.L."/>
            <person name="Peng Y."/>
            <person name="Rokas A."/>
            <person name="Rosa C.A."/>
            <person name="Scheuner C."/>
            <person name="Sibirny A.A."/>
            <person name="Slot J.C."/>
            <person name="Stielow J.B."/>
            <person name="Sun H."/>
            <person name="Kurtzman C.P."/>
            <person name="Blackwell M."/>
            <person name="Grigoriev I.V."/>
            <person name="Jeffries T.W."/>
        </authorList>
    </citation>
    <scope>NUCLEOTIDE SEQUENCE [LARGE SCALE GENOMIC DNA]</scope>
    <source>
        <strain evidence="4 5">DSM 6958</strain>
    </source>
</reference>
<dbReference type="SUPFAM" id="SSF52540">
    <property type="entry name" value="P-loop containing nucleoside triphosphate hydrolases"/>
    <property type="match status" value="1"/>
</dbReference>
<dbReference type="PANTHER" id="PTHR24070">
    <property type="entry name" value="RAS, DI-RAS, AND RHEB FAMILY MEMBERS OF SMALL GTPASE SUPERFAMILY"/>
    <property type="match status" value="1"/>
</dbReference>
<dbReference type="AlphaFoldDB" id="A0A1E3PNQ4"/>